<feature type="transmembrane region" description="Helical" evidence="1">
    <location>
        <begin position="12"/>
        <end position="31"/>
    </location>
</feature>
<name>A0A0J9CFZ5_9FIRM</name>
<feature type="transmembrane region" description="Helical" evidence="1">
    <location>
        <begin position="108"/>
        <end position="129"/>
    </location>
</feature>
<dbReference type="Proteomes" id="UP000037392">
    <property type="component" value="Unassembled WGS sequence"/>
</dbReference>
<dbReference type="PATRIC" id="fig|742734.4.peg.32"/>
<evidence type="ECO:0000256" key="1">
    <source>
        <dbReference type="SAM" id="Phobius"/>
    </source>
</evidence>
<feature type="domain" description="DUF1468" evidence="2">
    <location>
        <begin position="13"/>
        <end position="132"/>
    </location>
</feature>
<accession>A0A0J9CFZ5</accession>
<comment type="caution">
    <text evidence="3">The sequence shown here is derived from an EMBL/GenBank/DDBJ whole genome shotgun (WGS) entry which is preliminary data.</text>
</comment>
<sequence length="132" mass="15252">MKLKIINSTSHWVMPRIVMVILVILLIIIAVQRMISCKKTGTPFINLKNYRFFMPGWDKVKLLGSILTFIVYIYLMEFLTFLPASIISIFLLNVLFDNERTKKSMITSGVISVGFSIFIWLVFGVLFRITLP</sequence>
<dbReference type="InterPro" id="IPR009936">
    <property type="entry name" value="DUF1468"/>
</dbReference>
<dbReference type="GeneID" id="93163511"/>
<evidence type="ECO:0000313" key="4">
    <source>
        <dbReference type="Proteomes" id="UP000037392"/>
    </source>
</evidence>
<dbReference type="AlphaFoldDB" id="A0A0J9CFZ5"/>
<feature type="transmembrane region" description="Helical" evidence="1">
    <location>
        <begin position="78"/>
        <end position="96"/>
    </location>
</feature>
<evidence type="ECO:0000259" key="2">
    <source>
        <dbReference type="Pfam" id="PF07331"/>
    </source>
</evidence>
<reference evidence="3 4" key="1">
    <citation type="submission" date="2011-04" db="EMBL/GenBank/DDBJ databases">
        <title>The Genome Sequence of Clostridium citroniae WAL-19142.</title>
        <authorList>
            <consortium name="The Broad Institute Genome Sequencing Platform"/>
            <person name="Earl A."/>
            <person name="Ward D."/>
            <person name="Feldgarden M."/>
            <person name="Gevers D."/>
            <person name="Warren Y.A."/>
            <person name="Tyrrell K.L."/>
            <person name="Citron D.M."/>
            <person name="Goldstein E.J."/>
            <person name="Daigneault M."/>
            <person name="Allen-Vercoe E."/>
            <person name="Young S.K."/>
            <person name="Zeng Q."/>
            <person name="Gargeya S."/>
            <person name="Fitzgerald M."/>
            <person name="Haas B."/>
            <person name="Abouelleil A."/>
            <person name="Alvarado L."/>
            <person name="Arachchi H.M."/>
            <person name="Berlin A."/>
            <person name="Brown A."/>
            <person name="Chapman S.B."/>
            <person name="Chen Z."/>
            <person name="Dunbar C."/>
            <person name="Freedman E."/>
            <person name="Gearin G."/>
            <person name="Gellesch M."/>
            <person name="Goldberg J."/>
            <person name="Griggs A."/>
            <person name="Gujja S."/>
            <person name="Heilman E.R."/>
            <person name="Heiman D."/>
            <person name="Howarth C."/>
            <person name="Larson L."/>
            <person name="Lui A."/>
            <person name="MacDonald P.J."/>
            <person name="Mehta T."/>
            <person name="Montmayeur A."/>
            <person name="Murphy C."/>
            <person name="Neiman D."/>
            <person name="Pearson M."/>
            <person name="Priest M."/>
            <person name="Roberts A."/>
            <person name="Saif S."/>
            <person name="Shea T."/>
            <person name="Shenoy N."/>
            <person name="Sisk P."/>
            <person name="Stolte C."/>
            <person name="Sykes S."/>
            <person name="White J."/>
            <person name="Yandava C."/>
            <person name="Wortman J."/>
            <person name="Nusbaum C."/>
            <person name="Birren B."/>
        </authorList>
    </citation>
    <scope>NUCLEOTIDE SEQUENCE [LARGE SCALE GENOMIC DNA]</scope>
    <source>
        <strain evidence="3 4">WAL-19142</strain>
    </source>
</reference>
<gene>
    <name evidence="3" type="ORF">HMPREF9470_00030</name>
</gene>
<dbReference type="Pfam" id="PF07331">
    <property type="entry name" value="TctB"/>
    <property type="match status" value="1"/>
</dbReference>
<keyword evidence="1" id="KW-1133">Transmembrane helix</keyword>
<keyword evidence="1" id="KW-0812">Transmembrane</keyword>
<keyword evidence="1" id="KW-0472">Membrane</keyword>
<proteinExistence type="predicted"/>
<protein>
    <recommendedName>
        <fullName evidence="2">DUF1468 domain-containing protein</fullName>
    </recommendedName>
</protein>
<evidence type="ECO:0000313" key="3">
    <source>
        <dbReference type="EMBL" id="KMW24168.1"/>
    </source>
</evidence>
<dbReference type="RefSeq" id="WP_007869243.1">
    <property type="nucleotide sequence ID" value="NZ_KQ235875.1"/>
</dbReference>
<dbReference type="EMBL" id="ADLK01000001">
    <property type="protein sequence ID" value="KMW24168.1"/>
    <property type="molecule type" value="Genomic_DNA"/>
</dbReference>
<dbReference type="OrthoDB" id="370779at2"/>
<organism evidence="3 4">
    <name type="scientific">[Clostridium] citroniae WAL-19142</name>
    <dbReference type="NCBI Taxonomy" id="742734"/>
    <lineage>
        <taxon>Bacteria</taxon>
        <taxon>Bacillati</taxon>
        <taxon>Bacillota</taxon>
        <taxon>Clostridia</taxon>
        <taxon>Lachnospirales</taxon>
        <taxon>Lachnospiraceae</taxon>
        <taxon>Enterocloster</taxon>
    </lineage>
</organism>